<dbReference type="Gene3D" id="2.60.120.10">
    <property type="entry name" value="Jelly Rolls"/>
    <property type="match status" value="1"/>
</dbReference>
<dbReference type="PROSITE" id="PS51063">
    <property type="entry name" value="HTH_CRP_2"/>
    <property type="match status" value="1"/>
</dbReference>
<evidence type="ECO:0000313" key="6">
    <source>
        <dbReference type="EMBL" id="MBJ7603425.1"/>
    </source>
</evidence>
<gene>
    <name evidence="6" type="ORF">JF888_09600</name>
</gene>
<dbReference type="InterPro" id="IPR050397">
    <property type="entry name" value="Env_Response_Regulators"/>
</dbReference>
<evidence type="ECO:0000313" key="7">
    <source>
        <dbReference type="Proteomes" id="UP000620075"/>
    </source>
</evidence>
<proteinExistence type="predicted"/>
<dbReference type="InterPro" id="IPR012318">
    <property type="entry name" value="HTH_CRP"/>
</dbReference>
<evidence type="ECO:0000256" key="2">
    <source>
        <dbReference type="ARBA" id="ARBA00023125"/>
    </source>
</evidence>
<evidence type="ECO:0000259" key="5">
    <source>
        <dbReference type="PROSITE" id="PS51063"/>
    </source>
</evidence>
<dbReference type="EMBL" id="JAEKNQ010000036">
    <property type="protein sequence ID" value="MBJ7603425.1"/>
    <property type="molecule type" value="Genomic_DNA"/>
</dbReference>
<sequence length="216" mass="24055">MSENLSASELQRVFGLARRRRYPAGEAIMHEGDPADSVHVIVKGRVASLVNSRLGQHLTFSIMGEGELFGELALLSTEGQRSATIRALEATETLRVGREDFQRLRLQTPEVSEILIQLLVRRVLRLSQHLREALHVPVEARICRRLLELAALYGSSAPGTVIPLSQDDLAGLTGAARATVNRVLREEERRGVVALRRRRVTIVDPGGLRRRAQIDY</sequence>
<keyword evidence="2" id="KW-0238">DNA-binding</keyword>
<dbReference type="PROSITE" id="PS00889">
    <property type="entry name" value="CNMP_BINDING_2"/>
    <property type="match status" value="1"/>
</dbReference>
<dbReference type="Proteomes" id="UP000620075">
    <property type="component" value="Unassembled WGS sequence"/>
</dbReference>
<dbReference type="SMART" id="SM00100">
    <property type="entry name" value="cNMP"/>
    <property type="match status" value="1"/>
</dbReference>
<dbReference type="GO" id="GO:0003700">
    <property type="term" value="F:DNA-binding transcription factor activity"/>
    <property type="evidence" value="ECO:0007669"/>
    <property type="project" value="TreeGrafter"/>
</dbReference>
<dbReference type="InterPro" id="IPR036388">
    <property type="entry name" value="WH-like_DNA-bd_sf"/>
</dbReference>
<dbReference type="GO" id="GO:0005829">
    <property type="term" value="C:cytosol"/>
    <property type="evidence" value="ECO:0007669"/>
    <property type="project" value="TreeGrafter"/>
</dbReference>
<feature type="domain" description="HTH crp-type" evidence="5">
    <location>
        <begin position="136"/>
        <end position="206"/>
    </location>
</feature>
<dbReference type="GO" id="GO:0003677">
    <property type="term" value="F:DNA binding"/>
    <property type="evidence" value="ECO:0007669"/>
    <property type="project" value="UniProtKB-KW"/>
</dbReference>
<dbReference type="SUPFAM" id="SSF46785">
    <property type="entry name" value="Winged helix' DNA-binding domain"/>
    <property type="match status" value="1"/>
</dbReference>
<dbReference type="Pfam" id="PF00027">
    <property type="entry name" value="cNMP_binding"/>
    <property type="match status" value="1"/>
</dbReference>
<dbReference type="PANTHER" id="PTHR24567:SF68">
    <property type="entry name" value="DNA-BINDING TRANSCRIPTIONAL DUAL REGULATOR CRP"/>
    <property type="match status" value="1"/>
</dbReference>
<organism evidence="6 7">
    <name type="scientific">Candidatus Dormiibacter inghamiae</name>
    <dbReference type="NCBI Taxonomy" id="3127013"/>
    <lineage>
        <taxon>Bacteria</taxon>
        <taxon>Bacillati</taxon>
        <taxon>Candidatus Dormiibacterota</taxon>
        <taxon>Candidatus Dormibacteria</taxon>
        <taxon>Candidatus Dormibacterales</taxon>
        <taxon>Candidatus Dormibacteraceae</taxon>
        <taxon>Candidatus Dormiibacter</taxon>
    </lineage>
</organism>
<evidence type="ECO:0000256" key="1">
    <source>
        <dbReference type="ARBA" id="ARBA00023015"/>
    </source>
</evidence>
<name>A0A934N7A5_9BACT</name>
<dbReference type="PANTHER" id="PTHR24567">
    <property type="entry name" value="CRP FAMILY TRANSCRIPTIONAL REGULATORY PROTEIN"/>
    <property type="match status" value="1"/>
</dbReference>
<dbReference type="InterPro" id="IPR014710">
    <property type="entry name" value="RmlC-like_jellyroll"/>
</dbReference>
<keyword evidence="1" id="KW-0805">Transcription regulation</keyword>
<keyword evidence="3" id="KW-0804">Transcription</keyword>
<dbReference type="PROSITE" id="PS50042">
    <property type="entry name" value="CNMP_BINDING_3"/>
    <property type="match status" value="1"/>
</dbReference>
<comment type="caution">
    <text evidence="6">The sequence shown here is derived from an EMBL/GenBank/DDBJ whole genome shotgun (WGS) entry which is preliminary data.</text>
</comment>
<dbReference type="InterPro" id="IPR036390">
    <property type="entry name" value="WH_DNA-bd_sf"/>
</dbReference>
<evidence type="ECO:0000256" key="3">
    <source>
        <dbReference type="ARBA" id="ARBA00023163"/>
    </source>
</evidence>
<dbReference type="Pfam" id="PF13545">
    <property type="entry name" value="HTH_Crp_2"/>
    <property type="match status" value="1"/>
</dbReference>
<dbReference type="InterPro" id="IPR018490">
    <property type="entry name" value="cNMP-bd_dom_sf"/>
</dbReference>
<protein>
    <submittedName>
        <fullName evidence="6">Crp/Fnr family transcriptional regulator</fullName>
    </submittedName>
</protein>
<dbReference type="RefSeq" id="WP_338179433.1">
    <property type="nucleotide sequence ID" value="NZ_JAEKNQ010000036.1"/>
</dbReference>
<dbReference type="InterPro" id="IPR000595">
    <property type="entry name" value="cNMP-bd_dom"/>
</dbReference>
<dbReference type="AlphaFoldDB" id="A0A934N7A5"/>
<dbReference type="InterPro" id="IPR018488">
    <property type="entry name" value="cNMP-bd_CS"/>
</dbReference>
<dbReference type="CDD" id="cd00038">
    <property type="entry name" value="CAP_ED"/>
    <property type="match status" value="1"/>
</dbReference>
<dbReference type="Gene3D" id="1.10.10.10">
    <property type="entry name" value="Winged helix-like DNA-binding domain superfamily/Winged helix DNA-binding domain"/>
    <property type="match status" value="1"/>
</dbReference>
<dbReference type="SMART" id="SM00419">
    <property type="entry name" value="HTH_CRP"/>
    <property type="match status" value="1"/>
</dbReference>
<dbReference type="PRINTS" id="PR00103">
    <property type="entry name" value="CAMPKINASE"/>
</dbReference>
<feature type="domain" description="Cyclic nucleotide-binding" evidence="4">
    <location>
        <begin position="1"/>
        <end position="122"/>
    </location>
</feature>
<accession>A0A934N7A5</accession>
<evidence type="ECO:0000259" key="4">
    <source>
        <dbReference type="PROSITE" id="PS50042"/>
    </source>
</evidence>
<dbReference type="SUPFAM" id="SSF51206">
    <property type="entry name" value="cAMP-binding domain-like"/>
    <property type="match status" value="1"/>
</dbReference>
<reference evidence="6 7" key="1">
    <citation type="submission" date="2020-10" db="EMBL/GenBank/DDBJ databases">
        <title>Ca. Dormibacterota MAGs.</title>
        <authorList>
            <person name="Montgomery K."/>
        </authorList>
    </citation>
    <scope>NUCLEOTIDE SEQUENCE [LARGE SCALE GENOMIC DNA]</scope>
    <source>
        <strain evidence="6">SC8811_S16_3</strain>
    </source>
</reference>